<dbReference type="EMBL" id="CP104377">
    <property type="protein sequence ID" value="UXC18020.1"/>
    <property type="molecule type" value="Genomic_DNA"/>
</dbReference>
<organism evidence="14 15">
    <name type="scientific">Comamonas squillarum</name>
    <dbReference type="NCBI Taxonomy" id="2977320"/>
    <lineage>
        <taxon>Bacteria</taxon>
        <taxon>Pseudomonadati</taxon>
        <taxon>Pseudomonadota</taxon>
        <taxon>Betaproteobacteria</taxon>
        <taxon>Burkholderiales</taxon>
        <taxon>Comamonadaceae</taxon>
        <taxon>Comamonas</taxon>
    </lineage>
</organism>
<evidence type="ECO:0000256" key="9">
    <source>
        <dbReference type="ARBA" id="ARBA00023237"/>
    </source>
</evidence>
<comment type="subcellular location">
    <subcellularLocation>
        <location evidence="1 10">Cell outer membrane</location>
        <topology evidence="1 10">Multi-pass membrane protein</topology>
    </subcellularLocation>
</comment>
<evidence type="ECO:0000313" key="14">
    <source>
        <dbReference type="EMBL" id="UXC18020.1"/>
    </source>
</evidence>
<keyword evidence="4 10" id="KW-1134">Transmembrane beta strand</keyword>
<dbReference type="SUPFAM" id="SSF56935">
    <property type="entry name" value="Porins"/>
    <property type="match status" value="1"/>
</dbReference>
<dbReference type="Pfam" id="PF00593">
    <property type="entry name" value="TonB_dep_Rec_b-barrel"/>
    <property type="match status" value="1"/>
</dbReference>
<dbReference type="RefSeq" id="WP_116924542.1">
    <property type="nucleotide sequence ID" value="NZ_CP104377.1"/>
</dbReference>
<dbReference type="InterPro" id="IPR012910">
    <property type="entry name" value="Plug_dom"/>
</dbReference>
<dbReference type="Gene3D" id="2.40.170.20">
    <property type="entry name" value="TonB-dependent receptor, beta-barrel domain"/>
    <property type="match status" value="1"/>
</dbReference>
<evidence type="ECO:0000256" key="1">
    <source>
        <dbReference type="ARBA" id="ARBA00004571"/>
    </source>
</evidence>
<dbReference type="InterPro" id="IPR039426">
    <property type="entry name" value="TonB-dep_rcpt-like"/>
</dbReference>
<comment type="similarity">
    <text evidence="2 10 11">Belongs to the TonB-dependent receptor family.</text>
</comment>
<dbReference type="InterPro" id="IPR000531">
    <property type="entry name" value="Beta-barrel_TonB"/>
</dbReference>
<evidence type="ECO:0000313" key="15">
    <source>
        <dbReference type="Proteomes" id="UP001058290"/>
    </source>
</evidence>
<evidence type="ECO:0000256" key="8">
    <source>
        <dbReference type="ARBA" id="ARBA00023170"/>
    </source>
</evidence>
<feature type="domain" description="TonB-dependent receptor-like beta-barrel" evidence="12">
    <location>
        <begin position="310"/>
        <end position="681"/>
    </location>
</feature>
<keyword evidence="3 10" id="KW-0813">Transport</keyword>
<reference evidence="14" key="1">
    <citation type="submission" date="2022-09" db="EMBL/GenBank/DDBJ databases">
        <title>Bacterial diversity in gut of crayfish and pufferfish.</title>
        <authorList>
            <person name="Huang Y."/>
        </authorList>
    </citation>
    <scope>NUCLEOTIDE SEQUENCE</scope>
    <source>
        <strain evidence="14">PR12</strain>
    </source>
</reference>
<evidence type="ECO:0000259" key="12">
    <source>
        <dbReference type="Pfam" id="PF00593"/>
    </source>
</evidence>
<evidence type="ECO:0000256" key="11">
    <source>
        <dbReference type="RuleBase" id="RU003357"/>
    </source>
</evidence>
<keyword evidence="15" id="KW-1185">Reference proteome</keyword>
<dbReference type="PANTHER" id="PTHR30069:SF40">
    <property type="entry name" value="TONB-DEPENDENT RECEPTOR NMB0964-RELATED"/>
    <property type="match status" value="1"/>
</dbReference>
<keyword evidence="5 10" id="KW-0812">Transmembrane</keyword>
<protein>
    <submittedName>
        <fullName evidence="14">TonB-dependent receptor</fullName>
    </submittedName>
</protein>
<dbReference type="InterPro" id="IPR036942">
    <property type="entry name" value="Beta-barrel_TonB_sf"/>
</dbReference>
<evidence type="ECO:0000256" key="2">
    <source>
        <dbReference type="ARBA" id="ARBA00009810"/>
    </source>
</evidence>
<evidence type="ECO:0000256" key="5">
    <source>
        <dbReference type="ARBA" id="ARBA00022692"/>
    </source>
</evidence>
<evidence type="ECO:0000256" key="3">
    <source>
        <dbReference type="ARBA" id="ARBA00022448"/>
    </source>
</evidence>
<evidence type="ECO:0000256" key="6">
    <source>
        <dbReference type="ARBA" id="ARBA00023077"/>
    </source>
</evidence>
<proteinExistence type="inferred from homology"/>
<keyword evidence="7 10" id="KW-0472">Membrane</keyword>
<keyword evidence="6 11" id="KW-0798">TonB box</keyword>
<dbReference type="Proteomes" id="UP001058290">
    <property type="component" value="Chromosome"/>
</dbReference>
<dbReference type="PROSITE" id="PS52016">
    <property type="entry name" value="TONB_DEPENDENT_REC_3"/>
    <property type="match status" value="1"/>
</dbReference>
<evidence type="ECO:0000256" key="10">
    <source>
        <dbReference type="PROSITE-ProRule" id="PRU01360"/>
    </source>
</evidence>
<dbReference type="Gene3D" id="2.170.130.10">
    <property type="entry name" value="TonB-dependent receptor, plug domain"/>
    <property type="match status" value="1"/>
</dbReference>
<feature type="domain" description="TonB-dependent receptor plug" evidence="13">
    <location>
        <begin position="75"/>
        <end position="179"/>
    </location>
</feature>
<keyword evidence="9 10" id="KW-0998">Cell outer membrane</keyword>
<evidence type="ECO:0000256" key="4">
    <source>
        <dbReference type="ARBA" id="ARBA00022452"/>
    </source>
</evidence>
<sequence length="712" mass="77071">MGFHAQQAQPLVARTAILKPQARDLRPVAAAVIGLLLGSAALAQNAEGSTPATATNTTTLPEVTVSASGTNRTVDDMTTPVTVLQGDELVQKRGASLGETLANEPGIQATHFGAGASRPVIRGMDGARVKVLNDGAVIQDASTISPDHAVVSEPMLATQIEVLRGPSALIYGAGAIGGVVNVLDNKIPTKVPEKGYEGQVEVRAGTGANDAATALSLTAGSGPFALHVEGMARNADDYRVGSGWGLGNKVDGSRARNAGGSIGLSWIGDSGYVGLAYTRTQARYGLPGHNHSFEGCHTHGLHLHCGGHDGHDHGDDDHDHDHDHEEEGVPVVDMHSERYDLRSEWRQPFAGVSAIRVRGGVTRYHHDEIEGGEISTSFKNRAHDMRVDVLHEPIAGWTGLVGFEAAQRRFSATGEEAYVQPTRTQSQGVYLLEERRFGDFGVEAALRHDWQSVYANDDGLVRKHKGNSVSLGGSWRFMPGYRLSAHVTSASRLPTAEELYARGLHMATSTYELGNPDLRKERSGNIDIGIARTAGDTTYSVNVYRNRVNNYIYGRTVDEHEGLQLLQYAQQTATFTGLEGQIQHRINANWTVGATGDLVHAKLEDGSKIPRLAPARVGLRVAGKWANWRSEAQWQLVKRQNKVADYETETPGYGMLNWRVSYHQTSSDGTPWQIYLKLDNLTNKLAYVHTSFIKNAAPLQGRAISLGFIKQF</sequence>
<gene>
    <name evidence="14" type="ORF">N4T19_20365</name>
</gene>
<evidence type="ECO:0000259" key="13">
    <source>
        <dbReference type="Pfam" id="PF07715"/>
    </source>
</evidence>
<accession>A0ABY5ZZ54</accession>
<dbReference type="InterPro" id="IPR037066">
    <property type="entry name" value="Plug_dom_sf"/>
</dbReference>
<dbReference type="Pfam" id="PF07715">
    <property type="entry name" value="Plug"/>
    <property type="match status" value="1"/>
</dbReference>
<name>A0ABY5ZZ54_9BURK</name>
<evidence type="ECO:0000256" key="7">
    <source>
        <dbReference type="ARBA" id="ARBA00023136"/>
    </source>
</evidence>
<dbReference type="PANTHER" id="PTHR30069">
    <property type="entry name" value="TONB-DEPENDENT OUTER MEMBRANE RECEPTOR"/>
    <property type="match status" value="1"/>
</dbReference>
<keyword evidence="8 14" id="KW-0675">Receptor</keyword>